<reference evidence="8 9" key="1">
    <citation type="submission" date="2018-08" db="EMBL/GenBank/DDBJ databases">
        <title>Meiothermus roseus NBRC 110900 genome sequencing project.</title>
        <authorList>
            <person name="Da Costa M.S."/>
            <person name="Albuquerque L."/>
            <person name="Raposo P."/>
            <person name="Froufe H.J.C."/>
            <person name="Barroso C.S."/>
            <person name="Egas C."/>
        </authorList>
    </citation>
    <scope>NUCLEOTIDE SEQUENCE [LARGE SCALE GENOMIC DNA]</scope>
    <source>
        <strain evidence="8 9">NBRC 110900</strain>
    </source>
</reference>
<feature type="chain" id="PRO_5017323488" evidence="7">
    <location>
        <begin position="20"/>
        <end position="279"/>
    </location>
</feature>
<dbReference type="GO" id="GO:0046872">
    <property type="term" value="F:metal ion binding"/>
    <property type="evidence" value="ECO:0007669"/>
    <property type="project" value="UniProtKB-KW"/>
</dbReference>
<dbReference type="PANTHER" id="PTHR10942">
    <property type="entry name" value="LEISHMANOLYSIN-LIKE PEPTIDASE"/>
    <property type="match status" value="1"/>
</dbReference>
<dbReference type="Pfam" id="PF01457">
    <property type="entry name" value="Peptidase_M8"/>
    <property type="match status" value="1"/>
</dbReference>
<feature type="signal peptide" evidence="7">
    <location>
        <begin position="1"/>
        <end position="19"/>
    </location>
</feature>
<dbReference type="InterPro" id="IPR024079">
    <property type="entry name" value="MetalloPept_cat_dom_sf"/>
</dbReference>
<dbReference type="Gene3D" id="3.90.132.10">
    <property type="entry name" value="Leishmanolysin , domain 2"/>
    <property type="match status" value="1"/>
</dbReference>
<keyword evidence="7" id="KW-0732">Signal</keyword>
<keyword evidence="6" id="KW-0482">Metalloprotease</keyword>
<evidence type="ECO:0000256" key="3">
    <source>
        <dbReference type="ARBA" id="ARBA00022723"/>
    </source>
</evidence>
<evidence type="ECO:0000313" key="8">
    <source>
        <dbReference type="EMBL" id="RIH85663.1"/>
    </source>
</evidence>
<dbReference type="Proteomes" id="UP000265341">
    <property type="component" value="Unassembled WGS sequence"/>
</dbReference>
<dbReference type="SUPFAM" id="SSF55486">
    <property type="entry name" value="Metalloproteases ('zincins'), catalytic domain"/>
    <property type="match status" value="1"/>
</dbReference>
<dbReference type="GO" id="GO:0007155">
    <property type="term" value="P:cell adhesion"/>
    <property type="evidence" value="ECO:0007669"/>
    <property type="project" value="InterPro"/>
</dbReference>
<evidence type="ECO:0000256" key="2">
    <source>
        <dbReference type="ARBA" id="ARBA00022670"/>
    </source>
</evidence>
<dbReference type="AlphaFoldDB" id="A0A399EQ36"/>
<keyword evidence="3" id="KW-0479">Metal-binding</keyword>
<dbReference type="Gene3D" id="3.40.390.10">
    <property type="entry name" value="Collagenase (Catalytic Domain)"/>
    <property type="match status" value="1"/>
</dbReference>
<name>A0A399EQ36_9DEIN</name>
<protein>
    <submittedName>
        <fullName evidence="8">Leishmanolysin</fullName>
    </submittedName>
</protein>
<evidence type="ECO:0000256" key="4">
    <source>
        <dbReference type="ARBA" id="ARBA00022801"/>
    </source>
</evidence>
<gene>
    <name evidence="8" type="ORF">Mrose_02107</name>
</gene>
<keyword evidence="2" id="KW-0645">Protease</keyword>
<accession>A0A399EQ36</accession>
<dbReference type="PROSITE" id="PS51257">
    <property type="entry name" value="PROKAR_LIPOPROTEIN"/>
    <property type="match status" value="1"/>
</dbReference>
<evidence type="ECO:0000256" key="6">
    <source>
        <dbReference type="ARBA" id="ARBA00023049"/>
    </source>
</evidence>
<evidence type="ECO:0000313" key="9">
    <source>
        <dbReference type="Proteomes" id="UP000265341"/>
    </source>
</evidence>
<keyword evidence="9" id="KW-1185">Reference proteome</keyword>
<sequence length="279" mass="29221">MKRIPLVLLGIGLVLVLTACPQTPPSGDPYDITLRFTGTPTPSQQVAFNAAAARWQQVITQGFASINLNFPANACASGFPAFSGSVDDILIDAAVVSIDGPGGILGYAGPCLTRNSNDLTVYGIMEFDSADLASLEASGQLDEVIFHEMGHVLGIGTLWNYNRSLLSGAGTPNPTFLGTNAVREWQALGGSGNVPVENTGGSGTRDSHWRESVFNNEIMTGFLDSGANPLSKVTIGSMEDLGYSVNYSAADPYTLPGPAPMSASKTPLNIILIKPKGSR</sequence>
<dbReference type="InterPro" id="IPR001577">
    <property type="entry name" value="Peptidase_M8"/>
</dbReference>
<dbReference type="RefSeq" id="WP_119278084.1">
    <property type="nucleotide sequence ID" value="NZ_QWLA01000039.1"/>
</dbReference>
<dbReference type="OrthoDB" id="34443at2"/>
<comment type="caution">
    <text evidence="8">The sequence shown here is derived from an EMBL/GenBank/DDBJ whole genome shotgun (WGS) entry which is preliminary data.</text>
</comment>
<proteinExistence type="predicted"/>
<organism evidence="8 9">
    <name type="scientific">Calidithermus roseus</name>
    <dbReference type="NCBI Taxonomy" id="1644118"/>
    <lineage>
        <taxon>Bacteria</taxon>
        <taxon>Thermotogati</taxon>
        <taxon>Deinococcota</taxon>
        <taxon>Deinococci</taxon>
        <taxon>Thermales</taxon>
        <taxon>Thermaceae</taxon>
        <taxon>Calidithermus</taxon>
    </lineage>
</organism>
<dbReference type="GO" id="GO:0004222">
    <property type="term" value="F:metalloendopeptidase activity"/>
    <property type="evidence" value="ECO:0007669"/>
    <property type="project" value="InterPro"/>
</dbReference>
<keyword evidence="4" id="KW-0378">Hydrolase</keyword>
<comment type="cofactor">
    <cofactor evidence="1">
        <name>Zn(2+)</name>
        <dbReference type="ChEBI" id="CHEBI:29105"/>
    </cofactor>
</comment>
<dbReference type="GO" id="GO:0016020">
    <property type="term" value="C:membrane"/>
    <property type="evidence" value="ECO:0007669"/>
    <property type="project" value="InterPro"/>
</dbReference>
<evidence type="ECO:0000256" key="1">
    <source>
        <dbReference type="ARBA" id="ARBA00001947"/>
    </source>
</evidence>
<dbReference type="PANTHER" id="PTHR10942:SF0">
    <property type="entry name" value="LEISHMANOLYSIN-LIKE PEPTIDASE"/>
    <property type="match status" value="1"/>
</dbReference>
<evidence type="ECO:0000256" key="5">
    <source>
        <dbReference type="ARBA" id="ARBA00022833"/>
    </source>
</evidence>
<evidence type="ECO:0000256" key="7">
    <source>
        <dbReference type="SAM" id="SignalP"/>
    </source>
</evidence>
<keyword evidence="5" id="KW-0862">Zinc</keyword>
<dbReference type="GO" id="GO:0005737">
    <property type="term" value="C:cytoplasm"/>
    <property type="evidence" value="ECO:0007669"/>
    <property type="project" value="TreeGrafter"/>
</dbReference>
<dbReference type="EMBL" id="QWLA01000039">
    <property type="protein sequence ID" value="RIH85663.1"/>
    <property type="molecule type" value="Genomic_DNA"/>
</dbReference>
<dbReference type="GO" id="GO:0006508">
    <property type="term" value="P:proteolysis"/>
    <property type="evidence" value="ECO:0007669"/>
    <property type="project" value="UniProtKB-KW"/>
</dbReference>